<gene>
    <name evidence="3" type="ORF">Ssi02_04010</name>
</gene>
<reference evidence="3" key="1">
    <citation type="submission" date="2021-01" db="EMBL/GenBank/DDBJ databases">
        <title>Whole genome shotgun sequence of Sinosporangium siamense NBRC 109515.</title>
        <authorList>
            <person name="Komaki H."/>
            <person name="Tamura T."/>
        </authorList>
    </citation>
    <scope>NUCLEOTIDE SEQUENCE</scope>
    <source>
        <strain evidence="3">NBRC 109515</strain>
    </source>
</reference>
<accession>A0A919RCB8</accession>
<dbReference type="Proteomes" id="UP000606172">
    <property type="component" value="Unassembled WGS sequence"/>
</dbReference>
<evidence type="ECO:0000313" key="4">
    <source>
        <dbReference type="Proteomes" id="UP000606172"/>
    </source>
</evidence>
<feature type="region of interest" description="Disordered" evidence="1">
    <location>
        <begin position="354"/>
        <end position="391"/>
    </location>
</feature>
<evidence type="ECO:0000256" key="1">
    <source>
        <dbReference type="SAM" id="MobiDB-lite"/>
    </source>
</evidence>
<proteinExistence type="predicted"/>
<name>A0A919RCB8_9ACTN</name>
<feature type="region of interest" description="Disordered" evidence="1">
    <location>
        <begin position="138"/>
        <end position="166"/>
    </location>
</feature>
<dbReference type="PANTHER" id="PTHR47432">
    <property type="entry name" value="CELL WALL ASSEMBLY REGULATOR SMI1"/>
    <property type="match status" value="1"/>
</dbReference>
<organism evidence="3 4">
    <name type="scientific">Sinosporangium siamense</name>
    <dbReference type="NCBI Taxonomy" id="1367973"/>
    <lineage>
        <taxon>Bacteria</taxon>
        <taxon>Bacillati</taxon>
        <taxon>Actinomycetota</taxon>
        <taxon>Actinomycetes</taxon>
        <taxon>Streptosporangiales</taxon>
        <taxon>Streptosporangiaceae</taxon>
        <taxon>Sinosporangium</taxon>
    </lineage>
</organism>
<dbReference type="EMBL" id="BOOW01000005">
    <property type="protein sequence ID" value="GII90170.1"/>
    <property type="molecule type" value="Genomic_DNA"/>
</dbReference>
<comment type="caution">
    <text evidence="3">The sequence shown here is derived from an EMBL/GenBank/DDBJ whole genome shotgun (WGS) entry which is preliminary data.</text>
</comment>
<dbReference type="InterPro" id="IPR051873">
    <property type="entry name" value="KNR4/SMI1_regulator"/>
</dbReference>
<evidence type="ECO:0000259" key="2">
    <source>
        <dbReference type="Pfam" id="PF09346"/>
    </source>
</evidence>
<feature type="compositionally biased region" description="Low complexity" evidence="1">
    <location>
        <begin position="138"/>
        <end position="149"/>
    </location>
</feature>
<protein>
    <recommendedName>
        <fullName evidence="2">Knr4/Smi1-like domain-containing protein</fullName>
    </recommendedName>
</protein>
<sequence length="391" mass="42470">MVRRTLLVVIVTAIVVRVVRQRRIARERELLARRERAQARARLRSGALKLYAPPPPLKADQGGSVQVLGVPSADDLARYAKPAPLKDALAAPRSPRPPRKANPLLERLALAGAALVVLLVLVEGFETLTFAQKPARPAPLPLQANAAPRDPGSAMASSSTNSYAVERNPARCHERYSRLTVRPLTPAMRRAVNRQWVRIERWLRTNAPRTYASLRPPATARAIAVAEAQMMLNIPDSLRASLLRHNGAIGPAAFSLGTGELYGIRQLRDAWLASCPGKAVNGDYPVGWIPFAERAEVHAVTGKTIDQGGGDEDAPSRTYYAALRAAADALTTGRPLDGRRARAVDGVLRWVPVGGASAPQDRASTERTDWSKWPSSWPGPVHRTVSESTDQ</sequence>
<keyword evidence="4" id="KW-1185">Reference proteome</keyword>
<dbReference type="AlphaFoldDB" id="A0A919RCB8"/>
<dbReference type="PANTHER" id="PTHR47432:SF1">
    <property type="entry name" value="CELL WALL ASSEMBLY REGULATOR SMI1"/>
    <property type="match status" value="1"/>
</dbReference>
<feature type="domain" description="Knr4/Smi1-like" evidence="2">
    <location>
        <begin position="217"/>
        <end position="293"/>
    </location>
</feature>
<dbReference type="InterPro" id="IPR018958">
    <property type="entry name" value="Knr4/Smi1-like_dom"/>
</dbReference>
<dbReference type="Pfam" id="PF09346">
    <property type="entry name" value="SMI1_KNR4"/>
    <property type="match status" value="1"/>
</dbReference>
<evidence type="ECO:0000313" key="3">
    <source>
        <dbReference type="EMBL" id="GII90170.1"/>
    </source>
</evidence>